<organism evidence="2 3">
    <name type="scientific">Microbacterium lacticum</name>
    <dbReference type="NCBI Taxonomy" id="33885"/>
    <lineage>
        <taxon>Bacteria</taxon>
        <taxon>Bacillati</taxon>
        <taxon>Actinomycetota</taxon>
        <taxon>Actinomycetes</taxon>
        <taxon>Micrococcales</taxon>
        <taxon>Microbacteriaceae</taxon>
        <taxon>Microbacterium</taxon>
    </lineage>
</organism>
<feature type="transmembrane region" description="Helical" evidence="1">
    <location>
        <begin position="59"/>
        <end position="82"/>
    </location>
</feature>
<dbReference type="Proteomes" id="UP000319804">
    <property type="component" value="Unassembled WGS sequence"/>
</dbReference>
<keyword evidence="1" id="KW-1133">Transmembrane helix</keyword>
<gene>
    <name evidence="2" type="ORF">FHX68_0115</name>
</gene>
<dbReference type="RefSeq" id="WP_141381577.1">
    <property type="nucleotide sequence ID" value="NZ_BJNA01000096.1"/>
</dbReference>
<keyword evidence="3" id="KW-1185">Reference proteome</keyword>
<comment type="caution">
    <text evidence="2">The sequence shown here is derived from an EMBL/GenBank/DDBJ whole genome shotgun (WGS) entry which is preliminary data.</text>
</comment>
<dbReference type="OrthoDB" id="4303577at2"/>
<dbReference type="AlphaFoldDB" id="A0A4Y3UQN3"/>
<feature type="transmembrane region" description="Helical" evidence="1">
    <location>
        <begin position="210"/>
        <end position="231"/>
    </location>
</feature>
<evidence type="ECO:0000313" key="2">
    <source>
        <dbReference type="EMBL" id="TQN00047.1"/>
    </source>
</evidence>
<keyword evidence="1" id="KW-0812">Transmembrane</keyword>
<accession>A0A4Y3UQN3</accession>
<name>A0A4Y3UQN3_9MICO</name>
<sequence>MNDTATRLNRTRLLLAGVALVLPPVVIALTFMIWRDGLPDRIASHWSDLGAADDSLPTIGVFLTALVGSGIAALVGLVVMALPRVDARTARGTVFWVGMVQGIAAAIWVIPAWLTVQAGTADGAVLGPWILALVACALYGVVPYAIFPRPALPDVSTPEPLNLAPTETGAWTRTVTANIFVWVTVFVIALTAVIYIPATLSGGLDESLGAASFGLVVMLIALVAVASFIRLRVTVDWRGLRVVSLLFGIPLKRIPLERVRAVESTELRPGEWGGWGYRIMPGRSALILRSGPGMIVTTVDDKQFAITLDDPDTPAALLSGLTHHEQPDMSEGTR</sequence>
<feature type="transmembrane region" description="Helical" evidence="1">
    <location>
        <begin position="12"/>
        <end position="34"/>
    </location>
</feature>
<evidence type="ECO:0000313" key="3">
    <source>
        <dbReference type="Proteomes" id="UP000319804"/>
    </source>
</evidence>
<reference evidence="2 3" key="1">
    <citation type="submission" date="2019-06" db="EMBL/GenBank/DDBJ databases">
        <title>Sequencing the genomes of 1000 actinobacteria strains.</title>
        <authorList>
            <person name="Klenk H.-P."/>
        </authorList>
    </citation>
    <scope>NUCLEOTIDE SEQUENCE [LARGE SCALE GENOMIC DNA]</scope>
    <source>
        <strain evidence="2 3">DSM 20427</strain>
    </source>
</reference>
<feature type="transmembrane region" description="Helical" evidence="1">
    <location>
        <begin position="94"/>
        <end position="114"/>
    </location>
</feature>
<dbReference type="EMBL" id="VFPS01000001">
    <property type="protein sequence ID" value="TQN00047.1"/>
    <property type="molecule type" value="Genomic_DNA"/>
</dbReference>
<proteinExistence type="predicted"/>
<feature type="transmembrane region" description="Helical" evidence="1">
    <location>
        <begin position="126"/>
        <end position="147"/>
    </location>
</feature>
<keyword evidence="1" id="KW-0472">Membrane</keyword>
<feature type="transmembrane region" description="Helical" evidence="1">
    <location>
        <begin position="179"/>
        <end position="198"/>
    </location>
</feature>
<protein>
    <recommendedName>
        <fullName evidence="4">DUF1648 domain-containing protein</fullName>
    </recommendedName>
</protein>
<evidence type="ECO:0000256" key="1">
    <source>
        <dbReference type="SAM" id="Phobius"/>
    </source>
</evidence>
<evidence type="ECO:0008006" key="4">
    <source>
        <dbReference type="Google" id="ProtNLM"/>
    </source>
</evidence>